<dbReference type="AlphaFoldDB" id="A0A182PX42"/>
<dbReference type="Proteomes" id="UP000075885">
    <property type="component" value="Unassembled WGS sequence"/>
</dbReference>
<dbReference type="InterPro" id="IPR048366">
    <property type="entry name" value="TNP-like_GBD"/>
</dbReference>
<evidence type="ECO:0000313" key="9">
    <source>
        <dbReference type="Proteomes" id="UP000075885"/>
    </source>
</evidence>
<keyword evidence="6" id="KW-0175">Coiled coil</keyword>
<dbReference type="Pfam" id="PF05485">
    <property type="entry name" value="THAP"/>
    <property type="match status" value="1"/>
</dbReference>
<keyword evidence="9" id="KW-1185">Reference proteome</keyword>
<dbReference type="GO" id="GO:0003677">
    <property type="term" value="F:DNA binding"/>
    <property type="evidence" value="ECO:0007669"/>
    <property type="project" value="UniProtKB-UniRule"/>
</dbReference>
<evidence type="ECO:0000256" key="3">
    <source>
        <dbReference type="ARBA" id="ARBA00022833"/>
    </source>
</evidence>
<evidence type="ECO:0000256" key="2">
    <source>
        <dbReference type="ARBA" id="ARBA00022771"/>
    </source>
</evidence>
<organism evidence="8 9">
    <name type="scientific">Anopheles epiroticus</name>
    <dbReference type="NCBI Taxonomy" id="199890"/>
    <lineage>
        <taxon>Eukaryota</taxon>
        <taxon>Metazoa</taxon>
        <taxon>Ecdysozoa</taxon>
        <taxon>Arthropoda</taxon>
        <taxon>Hexapoda</taxon>
        <taxon>Insecta</taxon>
        <taxon>Pterygota</taxon>
        <taxon>Neoptera</taxon>
        <taxon>Endopterygota</taxon>
        <taxon>Diptera</taxon>
        <taxon>Nematocera</taxon>
        <taxon>Culicoidea</taxon>
        <taxon>Culicidae</taxon>
        <taxon>Anophelinae</taxon>
        <taxon>Anopheles</taxon>
    </lineage>
</organism>
<dbReference type="EnsemblMetazoa" id="AEPI011529-RA">
    <property type="protein sequence ID" value="AEPI011529-PA"/>
    <property type="gene ID" value="AEPI011529"/>
</dbReference>
<evidence type="ECO:0000259" key="7">
    <source>
        <dbReference type="PROSITE" id="PS50950"/>
    </source>
</evidence>
<dbReference type="VEuPathDB" id="VectorBase:AEPI011529"/>
<accession>A0A182PX42</accession>
<evidence type="ECO:0000313" key="8">
    <source>
        <dbReference type="EnsemblMetazoa" id="AEPI011529-PA"/>
    </source>
</evidence>
<keyword evidence="1" id="KW-0479">Metal-binding</keyword>
<dbReference type="Pfam" id="PF12596">
    <property type="entry name" value="Tnp_P_element_C"/>
    <property type="match status" value="2"/>
</dbReference>
<feature type="domain" description="THAP-type" evidence="7">
    <location>
        <begin position="1"/>
        <end position="93"/>
    </location>
</feature>
<dbReference type="PROSITE" id="PS50950">
    <property type="entry name" value="ZF_THAP"/>
    <property type="match status" value="1"/>
</dbReference>
<dbReference type="Pfam" id="PF21788">
    <property type="entry name" value="TNP-like_GBD"/>
    <property type="match status" value="2"/>
</dbReference>
<dbReference type="Pfam" id="PF21787">
    <property type="entry name" value="TNP-like_RNaseH_N"/>
    <property type="match status" value="2"/>
</dbReference>
<dbReference type="SUPFAM" id="SSF57716">
    <property type="entry name" value="Glucocorticoid receptor-like (DNA-binding domain)"/>
    <property type="match status" value="1"/>
</dbReference>
<dbReference type="SMART" id="SM00980">
    <property type="entry name" value="THAP"/>
    <property type="match status" value="1"/>
</dbReference>
<dbReference type="STRING" id="199890.A0A182PX42"/>
<evidence type="ECO:0000256" key="4">
    <source>
        <dbReference type="ARBA" id="ARBA00023125"/>
    </source>
</evidence>
<dbReference type="PANTHER" id="PTHR46927:SF3">
    <property type="entry name" value="THAP-TYPE DOMAIN-CONTAINING PROTEIN"/>
    <property type="match status" value="1"/>
</dbReference>
<proteinExistence type="predicted"/>
<keyword evidence="3" id="KW-0862">Zinc</keyword>
<evidence type="ECO:0000256" key="6">
    <source>
        <dbReference type="SAM" id="Coils"/>
    </source>
</evidence>
<name>A0A182PX42_9DIPT</name>
<dbReference type="InterPro" id="IPR052224">
    <property type="entry name" value="THAP_domain_protein"/>
</dbReference>
<dbReference type="GO" id="GO:0008270">
    <property type="term" value="F:zinc ion binding"/>
    <property type="evidence" value="ECO:0007669"/>
    <property type="project" value="UniProtKB-KW"/>
</dbReference>
<feature type="coiled-coil region" evidence="6">
    <location>
        <begin position="161"/>
        <end position="209"/>
    </location>
</feature>
<dbReference type="PANTHER" id="PTHR46927">
    <property type="entry name" value="AGAP005574-PA"/>
    <property type="match status" value="1"/>
</dbReference>
<dbReference type="InterPro" id="IPR048365">
    <property type="entry name" value="TNP-like_RNaseH_N"/>
</dbReference>
<evidence type="ECO:0000256" key="5">
    <source>
        <dbReference type="PROSITE-ProRule" id="PRU00309"/>
    </source>
</evidence>
<evidence type="ECO:0000256" key="1">
    <source>
        <dbReference type="ARBA" id="ARBA00022723"/>
    </source>
</evidence>
<keyword evidence="4 5" id="KW-0238">DNA-binding</keyword>
<keyword evidence="2 5" id="KW-0863">Zinc-finger</keyword>
<sequence length="1233" mass="142763">MASNCAAAFCGISRYFAKKENLDVIFHKFPENPLLLRKWVEFCKKGESWTPTKNNVLCSIHFLKEDYQMLGSPLNDNRRVLRMLKPCAFPSVIRTEKIKQKKNDNNHLNAVTEEISHDNIANHKTSQNHTESMAPTDNITEAACLSCSEKDDQIRFLTSQLKKYEGKSNQLLEVNQFLTNQLETTSNELKDCKQEIHCIKIEYEKLKKASISPKQFVNEMKTALKDTLTSNQIDFIIQKKKRVTWTKEEISKFFTLRYFSKRSYKYAQTLNLKQGILFDVLALLKNITDSLDIQDRECVLSFDEMKVNKIMEYDPASDEVIGPHSYMQVVMARRLFKNWKQPIFIGFDQQMTKAITLEIIMRLQEININVVAIVSDNCQSNVGCWKDLGAHNYLNPYFTHPVTKCNIYVFPDAPHLLKLIRNWLLDSGFEYNNKIIKSNLLEDLVEKRNQAELTPIFKITNNHLKMSPQERQNVRRASELLSRTTAIALRQYYPNNQEANELASFIEKVDLWFNISNSRNPAADIHYKKSYNANDDQKLALKEMFEMVESMKPLGKKNMQLFQKSILMHITSLRLLYDDMKAKHNIKFISTFKLNQDVLENFFSQLRLSGGAYDHPSPLSCLYRIRMIIISKSPTCLTNHTDSMCDNRNFEPSEEFLSATVFSSTDIIQTLPDTDEMININMVCQGLDGESEDSDILSTGRNTNVIHTQQESDGLQYVLGYIAHKFASKYPELKLGYQTLMDTSEHTYCQPPTFLKHLSIGGLFEPSIEFLNLGNIMENIFHEMNPNGSLAKDNLDIQDRECVLSFDEMKVNQIMEYNPASDEVIGPYSYMQVVMARRWFKNWKQPIFIGFDQQMTKAITLEIIMRLQEININVVAIVSDNCQSNVECWKDLGAHNYLNPYFTHPVTKCNIYVFPDAPHLLKLIRNWLLDSGFEYKNKIIKLDLLEDLVEKRNQAELTPIFKITNNHLKMSPQERQNVRRASELLSRTTAIALRQYYPDNQEANELASLIEKVDLWFNISNPRNPAADIHYKKSYNANDDQKLALKEMFEMVDSMKPLGKKNMQLFQKSILMHIISLQLLYDDMKAKHNIKFISTFKVNEDSDILSIGRNTNVIHTQQESDGLQYVLGYIAHKFARKYPELKLGYQTFMDASEHTYCQPPTFLKHLSIGGLFEPSIDFLNLGNIMENIFHEMNPNGSLAKGTGIVQKLTRIIEAQIPQLPFEIIRSFSKQRVI</sequence>
<reference evidence="8" key="2">
    <citation type="submission" date="2020-05" db="UniProtKB">
        <authorList>
            <consortium name="EnsemblMetazoa"/>
        </authorList>
    </citation>
    <scope>IDENTIFICATION</scope>
    <source>
        <strain evidence="8">Epiroticus2</strain>
    </source>
</reference>
<protein>
    <recommendedName>
        <fullName evidence="7">THAP-type domain-containing protein</fullName>
    </recommendedName>
</protein>
<dbReference type="InterPro" id="IPR006612">
    <property type="entry name" value="THAP_Znf"/>
</dbReference>
<reference evidence="9" key="1">
    <citation type="submission" date="2013-03" db="EMBL/GenBank/DDBJ databases">
        <title>The Genome Sequence of Anopheles epiroticus epiroticus2.</title>
        <authorList>
            <consortium name="The Broad Institute Genomics Platform"/>
            <person name="Neafsey D.E."/>
            <person name="Howell P."/>
            <person name="Walker B."/>
            <person name="Young S.K."/>
            <person name="Zeng Q."/>
            <person name="Gargeya S."/>
            <person name="Fitzgerald M."/>
            <person name="Haas B."/>
            <person name="Abouelleil A."/>
            <person name="Allen A.W."/>
            <person name="Alvarado L."/>
            <person name="Arachchi H.M."/>
            <person name="Berlin A.M."/>
            <person name="Chapman S.B."/>
            <person name="Gainer-Dewar J."/>
            <person name="Goldberg J."/>
            <person name="Griggs A."/>
            <person name="Gujja S."/>
            <person name="Hansen M."/>
            <person name="Howarth C."/>
            <person name="Imamovic A."/>
            <person name="Ireland A."/>
            <person name="Larimer J."/>
            <person name="McCowan C."/>
            <person name="Murphy C."/>
            <person name="Pearson M."/>
            <person name="Poon T.W."/>
            <person name="Priest M."/>
            <person name="Roberts A."/>
            <person name="Saif S."/>
            <person name="Shea T."/>
            <person name="Sisk P."/>
            <person name="Sykes S."/>
            <person name="Wortman J."/>
            <person name="Nusbaum C."/>
            <person name="Birren B."/>
        </authorList>
    </citation>
    <scope>NUCLEOTIDE SEQUENCE [LARGE SCALE GENOMIC DNA]</scope>
    <source>
        <strain evidence="9">Epiroticus2</strain>
    </source>
</reference>
<dbReference type="InterPro" id="IPR022242">
    <property type="entry name" value="TNP-like_C"/>
</dbReference>